<dbReference type="FunFam" id="3.30.460.10:FF:000002">
    <property type="entry name" value="Poly(A) polymerase alpha, putative"/>
    <property type="match status" value="1"/>
</dbReference>
<evidence type="ECO:0000259" key="16">
    <source>
        <dbReference type="Pfam" id="PF04928"/>
    </source>
</evidence>
<feature type="binding site" evidence="13">
    <location>
        <position position="103"/>
    </location>
    <ligand>
        <name>Mg(2+)</name>
        <dbReference type="ChEBI" id="CHEBI:18420"/>
        <label>2</label>
        <note>catalytic</note>
    </ligand>
</feature>
<dbReference type="Pfam" id="PF04926">
    <property type="entry name" value="PAP_RNA-bind"/>
    <property type="match status" value="1"/>
</dbReference>
<dbReference type="OrthoDB" id="412748at2759"/>
<keyword evidence="9 13" id="KW-0460">Magnesium</keyword>
<feature type="binding site" evidence="12">
    <location>
        <position position="225"/>
    </location>
    <ligand>
        <name>ATP</name>
        <dbReference type="ChEBI" id="CHEBI:30616"/>
    </ligand>
</feature>
<dbReference type="GO" id="GO:0046872">
    <property type="term" value="F:metal ion binding"/>
    <property type="evidence" value="ECO:0007669"/>
    <property type="project" value="UniProtKB-KW"/>
</dbReference>
<dbReference type="InterPro" id="IPR043519">
    <property type="entry name" value="NT_sf"/>
</dbReference>
<evidence type="ECO:0000256" key="9">
    <source>
        <dbReference type="ARBA" id="ARBA00022842"/>
    </source>
</evidence>
<dbReference type="GO" id="GO:0005634">
    <property type="term" value="C:nucleus"/>
    <property type="evidence" value="ECO:0007669"/>
    <property type="project" value="UniProtKB-SubCell"/>
</dbReference>
<comment type="similarity">
    <text evidence="3 11">Belongs to the poly(A) polymerase family.</text>
</comment>
<feature type="binding site" evidence="12">
    <location>
        <position position="155"/>
    </location>
    <ligand>
        <name>ATP</name>
        <dbReference type="ChEBI" id="CHEBI:30616"/>
    </ligand>
</feature>
<organism evidence="18 19">
    <name type="scientific">Mucor saturninus</name>
    <dbReference type="NCBI Taxonomy" id="64648"/>
    <lineage>
        <taxon>Eukaryota</taxon>
        <taxon>Fungi</taxon>
        <taxon>Fungi incertae sedis</taxon>
        <taxon>Mucoromycota</taxon>
        <taxon>Mucoromycotina</taxon>
        <taxon>Mucoromycetes</taxon>
        <taxon>Mucorales</taxon>
        <taxon>Mucorineae</taxon>
        <taxon>Mucoraceae</taxon>
        <taxon>Mucor</taxon>
    </lineage>
</organism>
<keyword evidence="4 11" id="KW-0507">mRNA processing</keyword>
<sequence>MAEASGYPGVTKPLALVPPEKRDLALTDDLVRTLASCGAYENEERTKQRQDILTYLEKVAQRYISNICQRKKLSHDEYTHAGGKVLTYGSYHLGVHSTDADIDTLCVIPNLVTREEFFDEMSNFLRSNQRVHQLNVVKDSYVPVIKFKYDDISIDLVCARVNMPRVPDDIDVNDPAILYGLDDQSIRSLNGNRVSKDILRLVPNVETYRTSLRCIKLWATRKGIYSNVLGFLGGIAWALLVARICQLYPLACPSTIISKFFGILINWSWPSPVLLQKIEDYPNFSLKSWNSRTNPQDRMHKMPVITPSFPSMCSTHNVTASTFRIVLGEFKMASETVDRIMNGNAPWSSLFTNHTFFKNYNHYLQVVVSSDDPVRQLKWAGWIEAKLRQLVIKLETVPAMALVHPFFKGFDYKQNCQTAAEAFLATHGVDIDTFKHTPPSQRLEKTVYTKVFYIGLYIRISNISSEQSRTIDLVRPIAEFSHMVKHWQEFDERHMGIVIENLKRSQLPADVFPEESQVPVSKRVKSNSPPPASTPSRPNSTPLPSTNNKKKMKMNDMPIVSSPVS</sequence>
<dbReference type="SUPFAM" id="SSF81631">
    <property type="entry name" value="PAP/OAS1 substrate-binding domain"/>
    <property type="match status" value="1"/>
</dbReference>
<dbReference type="EC" id="2.7.7.19" evidence="11"/>
<gene>
    <name evidence="18" type="ORF">INT47_008751</name>
</gene>
<dbReference type="InterPro" id="IPR048840">
    <property type="entry name" value="PolA_pol_NTPase"/>
</dbReference>
<comment type="catalytic activity">
    <reaction evidence="11">
        <text>RNA(n) + ATP = RNA(n)-3'-adenine ribonucleotide + diphosphate</text>
        <dbReference type="Rhea" id="RHEA:11332"/>
        <dbReference type="Rhea" id="RHEA-COMP:14527"/>
        <dbReference type="Rhea" id="RHEA-COMP:17347"/>
        <dbReference type="ChEBI" id="CHEBI:30616"/>
        <dbReference type="ChEBI" id="CHEBI:33019"/>
        <dbReference type="ChEBI" id="CHEBI:140395"/>
        <dbReference type="ChEBI" id="CHEBI:173115"/>
        <dbReference type="EC" id="2.7.7.19"/>
    </reaction>
</comment>
<dbReference type="GO" id="GO:1990817">
    <property type="term" value="F:poly(A) RNA polymerase activity"/>
    <property type="evidence" value="ECO:0007669"/>
    <property type="project" value="UniProtKB-UniRule"/>
</dbReference>
<keyword evidence="6 13" id="KW-0479">Metal-binding</keyword>
<dbReference type="GO" id="GO:0006397">
    <property type="term" value="P:mRNA processing"/>
    <property type="evidence" value="ECO:0007669"/>
    <property type="project" value="UniProtKB-KW"/>
</dbReference>
<dbReference type="Gene3D" id="3.30.70.590">
    <property type="entry name" value="Poly(A) polymerase predicted RNA binding domain"/>
    <property type="match status" value="1"/>
</dbReference>
<keyword evidence="7 11" id="KW-0547">Nucleotide-binding</keyword>
<evidence type="ECO:0000313" key="18">
    <source>
        <dbReference type="EMBL" id="KAG2211654.1"/>
    </source>
</evidence>
<comment type="cofactor">
    <cofactor evidence="1">
        <name>Mn(2+)</name>
        <dbReference type="ChEBI" id="CHEBI:29035"/>
    </cofactor>
</comment>
<dbReference type="PANTHER" id="PTHR10682:SF10">
    <property type="entry name" value="POLYNUCLEOTIDE ADENYLYLTRANSFERASE"/>
    <property type="match status" value="1"/>
</dbReference>
<dbReference type="Gene3D" id="3.30.460.10">
    <property type="entry name" value="Beta Polymerase, domain 2"/>
    <property type="match status" value="1"/>
</dbReference>
<evidence type="ECO:0000256" key="5">
    <source>
        <dbReference type="ARBA" id="ARBA00022679"/>
    </source>
</evidence>
<feature type="domain" description="Poly(A) polymerase nucleotidyltransferase" evidence="17">
    <location>
        <begin position="9"/>
        <end position="202"/>
    </location>
</feature>
<dbReference type="InterPro" id="IPR011068">
    <property type="entry name" value="NuclTrfase_I-like_C"/>
</dbReference>
<comment type="caution">
    <text evidence="18">The sequence shown here is derived from an EMBL/GenBank/DDBJ whole genome shotgun (WGS) entry which is preliminary data.</text>
</comment>
<evidence type="ECO:0000256" key="14">
    <source>
        <dbReference type="SAM" id="MobiDB-lite"/>
    </source>
</evidence>
<evidence type="ECO:0000256" key="6">
    <source>
        <dbReference type="ARBA" id="ARBA00022723"/>
    </source>
</evidence>
<evidence type="ECO:0000256" key="12">
    <source>
        <dbReference type="PIRSR" id="PIRSR018425-1"/>
    </source>
</evidence>
<reference evidence="18" key="1">
    <citation type="submission" date="2020-12" db="EMBL/GenBank/DDBJ databases">
        <title>Metabolic potential, ecology and presence of endohyphal bacteria is reflected in genomic diversity of Mucoromycotina.</title>
        <authorList>
            <person name="Muszewska A."/>
            <person name="Okrasinska A."/>
            <person name="Steczkiewicz K."/>
            <person name="Drgas O."/>
            <person name="Orlowska M."/>
            <person name="Perlinska-Lenart U."/>
            <person name="Aleksandrzak-Piekarczyk T."/>
            <person name="Szatraj K."/>
            <person name="Zielenkiewicz U."/>
            <person name="Pilsyk S."/>
            <person name="Malc E."/>
            <person name="Mieczkowski P."/>
            <person name="Kruszewska J.S."/>
            <person name="Biernat P."/>
            <person name="Pawlowska J."/>
        </authorList>
    </citation>
    <scope>NUCLEOTIDE SEQUENCE</scope>
    <source>
        <strain evidence="18">WA0000017839</strain>
    </source>
</reference>
<dbReference type="SUPFAM" id="SSF55003">
    <property type="entry name" value="PAP/Archaeal CCA-adding enzyme, C-terminal domain"/>
    <property type="match status" value="1"/>
</dbReference>
<feature type="domain" description="Poly(A) polymerase RNA-binding" evidence="15">
    <location>
        <begin position="355"/>
        <end position="519"/>
    </location>
</feature>
<dbReference type="GO" id="GO:0005524">
    <property type="term" value="F:ATP binding"/>
    <property type="evidence" value="ECO:0007669"/>
    <property type="project" value="UniProtKB-UniRule"/>
</dbReference>
<dbReference type="GO" id="GO:0031123">
    <property type="term" value="P:RNA 3'-end processing"/>
    <property type="evidence" value="ECO:0007669"/>
    <property type="project" value="InterPro"/>
</dbReference>
<dbReference type="Pfam" id="PF20750">
    <property type="entry name" value="PAP_NTPase"/>
    <property type="match status" value="1"/>
</dbReference>
<keyword evidence="10 11" id="KW-0539">Nucleus</keyword>
<comment type="cofactor">
    <cofactor evidence="13">
        <name>Mg(2+)</name>
        <dbReference type="ChEBI" id="CHEBI:18420"/>
    </cofactor>
    <text evidence="13">Binds 2 magnesium ions. Also active with manganese.</text>
</comment>
<evidence type="ECO:0000256" key="2">
    <source>
        <dbReference type="ARBA" id="ARBA00004123"/>
    </source>
</evidence>
<feature type="domain" description="Poly(A) polymerase central" evidence="16">
    <location>
        <begin position="207"/>
        <end position="352"/>
    </location>
</feature>
<evidence type="ECO:0000256" key="10">
    <source>
        <dbReference type="ARBA" id="ARBA00023242"/>
    </source>
</evidence>
<dbReference type="InterPro" id="IPR014492">
    <property type="entry name" value="PolyA_polymerase"/>
</dbReference>
<dbReference type="InterPro" id="IPR007012">
    <property type="entry name" value="PolA_pol_cen_dom"/>
</dbReference>
<evidence type="ECO:0000259" key="17">
    <source>
        <dbReference type="Pfam" id="PF20750"/>
    </source>
</evidence>
<dbReference type="AlphaFoldDB" id="A0A8H7RIL4"/>
<evidence type="ECO:0000256" key="11">
    <source>
        <dbReference type="PIRNR" id="PIRNR018425"/>
    </source>
</evidence>
<comment type="subcellular location">
    <subcellularLocation>
        <location evidence="2 11">Nucleus</location>
    </subcellularLocation>
</comment>
<feature type="binding site" evidence="13">
    <location>
        <position position="101"/>
    </location>
    <ligand>
        <name>Mg(2+)</name>
        <dbReference type="ChEBI" id="CHEBI:18420"/>
        <label>2</label>
        <note>catalytic</note>
    </ligand>
</feature>
<dbReference type="CDD" id="cd05402">
    <property type="entry name" value="NT_PAP_TUTase"/>
    <property type="match status" value="1"/>
</dbReference>
<evidence type="ECO:0000259" key="15">
    <source>
        <dbReference type="Pfam" id="PF04926"/>
    </source>
</evidence>
<dbReference type="InterPro" id="IPR007010">
    <property type="entry name" value="PolA_pol_RNA-bd_dom"/>
</dbReference>
<feature type="binding site" evidence="13">
    <location>
        <position position="155"/>
    </location>
    <ligand>
        <name>Mg(2+)</name>
        <dbReference type="ChEBI" id="CHEBI:18420"/>
        <label>2</label>
        <note>catalytic</note>
    </ligand>
</feature>
<feature type="binding site" evidence="13">
    <location>
        <position position="101"/>
    </location>
    <ligand>
        <name>Mg(2+)</name>
        <dbReference type="ChEBI" id="CHEBI:18420"/>
        <label>1</label>
        <note>catalytic</note>
    </ligand>
</feature>
<dbReference type="Gene3D" id="1.10.1410.10">
    <property type="match status" value="1"/>
</dbReference>
<evidence type="ECO:0000256" key="1">
    <source>
        <dbReference type="ARBA" id="ARBA00001936"/>
    </source>
</evidence>
<dbReference type="SUPFAM" id="SSF81301">
    <property type="entry name" value="Nucleotidyltransferase"/>
    <property type="match status" value="1"/>
</dbReference>
<name>A0A8H7RIL4_9FUNG</name>
<accession>A0A8H7RIL4</accession>
<feature type="compositionally biased region" description="Polar residues" evidence="14">
    <location>
        <begin position="534"/>
        <end position="546"/>
    </location>
</feature>
<comment type="function">
    <text evidence="11">Polymerase that creates the 3'-poly(A) tail of mRNA's.</text>
</comment>
<evidence type="ECO:0000256" key="7">
    <source>
        <dbReference type="ARBA" id="ARBA00022741"/>
    </source>
</evidence>
<evidence type="ECO:0000313" key="19">
    <source>
        <dbReference type="Proteomes" id="UP000603453"/>
    </source>
</evidence>
<evidence type="ECO:0000256" key="4">
    <source>
        <dbReference type="ARBA" id="ARBA00022664"/>
    </source>
</evidence>
<evidence type="ECO:0000256" key="13">
    <source>
        <dbReference type="PIRSR" id="PIRSR018425-2"/>
    </source>
</evidence>
<feature type="binding site" evidence="12">
    <location>
        <position position="216"/>
    </location>
    <ligand>
        <name>ATP</name>
        <dbReference type="ChEBI" id="CHEBI:30616"/>
    </ligand>
</feature>
<keyword evidence="8 11" id="KW-0067">ATP-binding</keyword>
<dbReference type="Proteomes" id="UP000603453">
    <property type="component" value="Unassembled WGS sequence"/>
</dbReference>
<proteinExistence type="inferred from homology"/>
<dbReference type="FunFam" id="1.10.1410.10:FF:000001">
    <property type="entry name" value="Putative poly(A) polymerase gamma"/>
    <property type="match status" value="1"/>
</dbReference>
<dbReference type="PIRSF" id="PIRSF018425">
    <property type="entry name" value="PolyA_polymerase"/>
    <property type="match status" value="1"/>
</dbReference>
<feature type="region of interest" description="Disordered" evidence="14">
    <location>
        <begin position="514"/>
        <end position="565"/>
    </location>
</feature>
<keyword evidence="5 11" id="KW-0808">Transferase</keyword>
<protein>
    <recommendedName>
        <fullName evidence="11">Poly(A) polymerase</fullName>
        <ecNumber evidence="11">2.7.7.19</ecNumber>
    </recommendedName>
</protein>
<feature type="binding site" evidence="12">
    <location>
        <begin position="101"/>
        <end position="103"/>
    </location>
    <ligand>
        <name>ATP</name>
        <dbReference type="ChEBI" id="CHEBI:30616"/>
    </ligand>
</feature>
<dbReference type="PANTHER" id="PTHR10682">
    <property type="entry name" value="POLY A POLYMERASE"/>
    <property type="match status" value="1"/>
</dbReference>
<evidence type="ECO:0000256" key="8">
    <source>
        <dbReference type="ARBA" id="ARBA00022840"/>
    </source>
</evidence>
<dbReference type="EMBL" id="JAEPRD010000008">
    <property type="protein sequence ID" value="KAG2211654.1"/>
    <property type="molecule type" value="Genomic_DNA"/>
</dbReference>
<dbReference type="Pfam" id="PF04928">
    <property type="entry name" value="PAP_central"/>
    <property type="match status" value="1"/>
</dbReference>
<dbReference type="GO" id="GO:0003723">
    <property type="term" value="F:RNA binding"/>
    <property type="evidence" value="ECO:0007669"/>
    <property type="project" value="UniProtKB-UniRule"/>
</dbReference>
<feature type="binding site" evidence="13">
    <location>
        <position position="103"/>
    </location>
    <ligand>
        <name>Mg(2+)</name>
        <dbReference type="ChEBI" id="CHEBI:18420"/>
        <label>1</label>
        <note>catalytic</note>
    </ligand>
</feature>
<evidence type="ECO:0000256" key="3">
    <source>
        <dbReference type="ARBA" id="ARBA00010912"/>
    </source>
</evidence>
<keyword evidence="19" id="KW-1185">Reference proteome</keyword>